<proteinExistence type="predicted"/>
<reference evidence="2" key="1">
    <citation type="submission" date="2021-07" db="EMBL/GenBank/DDBJ databases">
        <authorList>
            <person name="Roth S.J."/>
            <person name="Krukonis G.P."/>
            <person name="Delesalle V.A."/>
        </authorList>
    </citation>
    <scope>NUCLEOTIDE SEQUENCE</scope>
</reference>
<organism evidence="2 3">
    <name type="scientific">Erwinia phage AH04</name>
    <dbReference type="NCBI Taxonomy" id="2869569"/>
    <lineage>
        <taxon>Viruses</taxon>
        <taxon>Duplodnaviria</taxon>
        <taxon>Heunggongvirae</taxon>
        <taxon>Uroviricota</taxon>
        <taxon>Caudoviricetes</taxon>
        <taxon>Chimalliviridae</taxon>
        <taxon>Meadowvirus</taxon>
        <taxon>Meadowvirus AH04</taxon>
    </lineage>
</organism>
<dbReference type="RefSeq" id="YP_010667899.1">
    <property type="nucleotide sequence ID" value="NC_070952.1"/>
</dbReference>
<sequence length="320" mass="34798">MNILECYGVGTVAMDKDTNTDEIQVHIKSLFPETDGAVETTAETKNVTTQTPTGDTNSSTTLQTNTISAKWMGVNTNRVTAPDVRVGSKVVIYKFQGQNTFRWTYFGMDGTLRLETIIWAFSSSPNVNENSPVNSDNYYMMLLSTHQKKIQLITGQGNGEPTSYVMELNTGTGQFSIVDGEENVVSLNSMAHAFSYINAEKTFFNFEKKNITMSCEDTLIMKATDKILMQCKDMVIKAGNSINVATQATTWDSPTFNLKGNVTHEGNYDQTGNTTIKGSFSQSGGAGTVSGGWTIDNVTYIGHVHKGVQKGGSETDGLAG</sequence>
<dbReference type="KEGG" id="vg:77944027"/>
<evidence type="ECO:0000256" key="1">
    <source>
        <dbReference type="SAM" id="MobiDB-lite"/>
    </source>
</evidence>
<accession>A0AAE8BUQ0</accession>
<feature type="region of interest" description="Disordered" evidence="1">
    <location>
        <begin position="36"/>
        <end position="61"/>
    </location>
</feature>
<protein>
    <submittedName>
        <fullName evidence="2">Baseplate assembly protein</fullName>
    </submittedName>
</protein>
<dbReference type="EMBL" id="MZ501267">
    <property type="protein sequence ID" value="QZA70622.1"/>
    <property type="molecule type" value="Genomic_DNA"/>
</dbReference>
<keyword evidence="3" id="KW-1185">Reference proteome</keyword>
<evidence type="ECO:0000313" key="3">
    <source>
        <dbReference type="Proteomes" id="UP000827517"/>
    </source>
</evidence>
<evidence type="ECO:0000313" key="2">
    <source>
        <dbReference type="EMBL" id="QZA70622.1"/>
    </source>
</evidence>
<feature type="compositionally biased region" description="Polar residues" evidence="1">
    <location>
        <begin position="41"/>
        <end position="61"/>
    </location>
</feature>
<gene>
    <name evidence="2" type="primary">145</name>
    <name evidence="2" type="ORF">AH04_145</name>
</gene>
<dbReference type="GeneID" id="77944027"/>
<dbReference type="Proteomes" id="UP000827517">
    <property type="component" value="Segment"/>
</dbReference>
<name>A0AAE8BUQ0_9CAUD</name>